<comment type="caution">
    <text evidence="2">The sequence shown here is derived from an EMBL/GenBank/DDBJ whole genome shotgun (WGS) entry which is preliminary data.</text>
</comment>
<keyword evidence="1" id="KW-1133">Transmembrane helix</keyword>
<organism evidence="2 3">
    <name type="scientific">Virgibacillus byunsanensis</name>
    <dbReference type="NCBI Taxonomy" id="570945"/>
    <lineage>
        <taxon>Bacteria</taxon>
        <taxon>Bacillati</taxon>
        <taxon>Bacillota</taxon>
        <taxon>Bacilli</taxon>
        <taxon>Bacillales</taxon>
        <taxon>Bacillaceae</taxon>
        <taxon>Virgibacillus</taxon>
    </lineage>
</organism>
<reference evidence="3" key="1">
    <citation type="journal article" date="2019" name="Int. J. Syst. Evol. Microbiol.">
        <title>The Global Catalogue of Microorganisms (GCM) 10K type strain sequencing project: providing services to taxonomists for standard genome sequencing and annotation.</title>
        <authorList>
            <consortium name="The Broad Institute Genomics Platform"/>
            <consortium name="The Broad Institute Genome Sequencing Center for Infectious Disease"/>
            <person name="Wu L."/>
            <person name="Ma J."/>
        </authorList>
    </citation>
    <scope>NUCLEOTIDE SEQUENCE [LARGE SCALE GENOMIC DNA]</scope>
    <source>
        <strain evidence="3">CCUG 56754</strain>
    </source>
</reference>
<gene>
    <name evidence="2" type="ORF">ACFQ3N_12935</name>
</gene>
<name>A0ABW3LLL9_9BACI</name>
<keyword evidence="1" id="KW-0812">Transmembrane</keyword>
<accession>A0ABW3LLL9</accession>
<evidence type="ECO:0000313" key="3">
    <source>
        <dbReference type="Proteomes" id="UP001597040"/>
    </source>
</evidence>
<dbReference type="Proteomes" id="UP001597040">
    <property type="component" value="Unassembled WGS sequence"/>
</dbReference>
<dbReference type="RefSeq" id="WP_390362952.1">
    <property type="nucleotide sequence ID" value="NZ_JBHTKJ010000034.1"/>
</dbReference>
<dbReference type="InterPro" id="IPR007047">
    <property type="entry name" value="Flp_Fap"/>
</dbReference>
<evidence type="ECO:0000256" key="1">
    <source>
        <dbReference type="SAM" id="Phobius"/>
    </source>
</evidence>
<feature type="transmembrane region" description="Helical" evidence="1">
    <location>
        <begin position="20"/>
        <end position="38"/>
    </location>
</feature>
<proteinExistence type="predicted"/>
<sequence length="64" mass="6840">MNHLVRLFKEEEGQALTEYGLLVGLIAVAVITVVILLGDQLTDVFEAITDKLGLIEGVQDSGGN</sequence>
<dbReference type="EMBL" id="JBHTKJ010000034">
    <property type="protein sequence ID" value="MFD1039291.1"/>
    <property type="molecule type" value="Genomic_DNA"/>
</dbReference>
<keyword evidence="1" id="KW-0472">Membrane</keyword>
<protein>
    <submittedName>
        <fullName evidence="2">Flp family type IVb pilin</fullName>
    </submittedName>
</protein>
<keyword evidence="3" id="KW-1185">Reference proteome</keyword>
<dbReference type="Pfam" id="PF04964">
    <property type="entry name" value="Flp_Fap"/>
    <property type="match status" value="1"/>
</dbReference>
<evidence type="ECO:0000313" key="2">
    <source>
        <dbReference type="EMBL" id="MFD1039291.1"/>
    </source>
</evidence>